<comment type="similarity">
    <text evidence="1">Belongs to the type-1 OGG1 family.</text>
</comment>
<name>A0A8C4WTC2_EPTBU</name>
<feature type="domain" description="8-oxoguanine DNA glycosylase N-terminal" evidence="10">
    <location>
        <begin position="51"/>
        <end position="147"/>
    </location>
</feature>
<dbReference type="PANTHER" id="PTHR10242">
    <property type="entry name" value="8-OXOGUANINE DNA GLYCOSYLASE"/>
    <property type="match status" value="1"/>
</dbReference>
<dbReference type="OMA" id="ADICGAH"/>
<keyword evidence="6" id="KW-0456">Lyase</keyword>
<evidence type="ECO:0000256" key="3">
    <source>
        <dbReference type="ARBA" id="ARBA00022763"/>
    </source>
</evidence>
<evidence type="ECO:0000256" key="8">
    <source>
        <dbReference type="ARBA" id="ARBA00044632"/>
    </source>
</evidence>
<dbReference type="GO" id="GO:0005634">
    <property type="term" value="C:nucleus"/>
    <property type="evidence" value="ECO:0007669"/>
    <property type="project" value="TreeGrafter"/>
</dbReference>
<dbReference type="Proteomes" id="UP000694388">
    <property type="component" value="Unplaced"/>
</dbReference>
<dbReference type="Pfam" id="PF00730">
    <property type="entry name" value="HhH-GPD"/>
    <property type="match status" value="1"/>
</dbReference>
<dbReference type="Ensembl" id="ENSEBUT00000010858.1">
    <property type="protein sequence ID" value="ENSEBUP00000010313.1"/>
    <property type="gene ID" value="ENSEBUG00000006630.1"/>
</dbReference>
<evidence type="ECO:0000313" key="12">
    <source>
        <dbReference type="Proteomes" id="UP000694388"/>
    </source>
</evidence>
<evidence type="ECO:0000259" key="9">
    <source>
        <dbReference type="Pfam" id="PF00730"/>
    </source>
</evidence>
<protein>
    <recommendedName>
        <fullName evidence="2">DNA-(apurinic or apyrimidinic site) lyase</fullName>
        <ecNumber evidence="2">4.2.99.18</ecNumber>
    </recommendedName>
</protein>
<evidence type="ECO:0000256" key="2">
    <source>
        <dbReference type="ARBA" id="ARBA00012720"/>
    </source>
</evidence>
<dbReference type="InterPro" id="IPR012904">
    <property type="entry name" value="OGG_N"/>
</dbReference>
<evidence type="ECO:0000256" key="5">
    <source>
        <dbReference type="ARBA" id="ARBA00023204"/>
    </source>
</evidence>
<reference evidence="11" key="1">
    <citation type="submission" date="2025-08" db="UniProtKB">
        <authorList>
            <consortium name="Ensembl"/>
        </authorList>
    </citation>
    <scope>IDENTIFICATION</scope>
</reference>
<dbReference type="GeneTree" id="ENSGT00640000091554"/>
<keyword evidence="12" id="KW-1185">Reference proteome</keyword>
<evidence type="ECO:0000313" key="11">
    <source>
        <dbReference type="Ensembl" id="ENSEBUP00000010313.1"/>
    </source>
</evidence>
<evidence type="ECO:0000256" key="6">
    <source>
        <dbReference type="ARBA" id="ARBA00023239"/>
    </source>
</evidence>
<keyword evidence="3" id="KW-0227">DNA damage</keyword>
<evidence type="ECO:0000259" key="10">
    <source>
        <dbReference type="Pfam" id="PF07934"/>
    </source>
</evidence>
<dbReference type="Gene3D" id="1.10.340.30">
    <property type="entry name" value="Hypothetical protein, domain 2"/>
    <property type="match status" value="1"/>
</dbReference>
<feature type="domain" description="HhH-GPD" evidence="9">
    <location>
        <begin position="149"/>
        <end position="234"/>
    </location>
</feature>
<comment type="catalytic activity">
    <reaction evidence="8">
        <text>2'-deoxyribonucleotide-(2'-deoxyribose 5'-phosphate)-2'-deoxyribonucleotide-DNA = a 3'-end 2'-deoxyribonucleotide-(2,3-dehydro-2,3-deoxyribose 5'-phosphate)-DNA + a 5'-end 5'-phospho-2'-deoxyribonucleoside-DNA + H(+)</text>
        <dbReference type="Rhea" id="RHEA:66592"/>
        <dbReference type="Rhea" id="RHEA-COMP:13180"/>
        <dbReference type="Rhea" id="RHEA-COMP:16897"/>
        <dbReference type="Rhea" id="RHEA-COMP:17067"/>
        <dbReference type="ChEBI" id="CHEBI:15378"/>
        <dbReference type="ChEBI" id="CHEBI:136412"/>
        <dbReference type="ChEBI" id="CHEBI:157695"/>
        <dbReference type="ChEBI" id="CHEBI:167181"/>
        <dbReference type="EC" id="4.2.99.18"/>
    </reaction>
</comment>
<dbReference type="InterPro" id="IPR011257">
    <property type="entry name" value="DNA_glycosylase"/>
</dbReference>
<dbReference type="GO" id="GO:0003684">
    <property type="term" value="F:damaged DNA binding"/>
    <property type="evidence" value="ECO:0007669"/>
    <property type="project" value="InterPro"/>
</dbReference>
<evidence type="ECO:0000256" key="1">
    <source>
        <dbReference type="ARBA" id="ARBA00010679"/>
    </source>
</evidence>
<evidence type="ECO:0000256" key="4">
    <source>
        <dbReference type="ARBA" id="ARBA00022801"/>
    </source>
</evidence>
<organism evidence="11 12">
    <name type="scientific">Eptatretus burgeri</name>
    <name type="common">Inshore hagfish</name>
    <dbReference type="NCBI Taxonomy" id="7764"/>
    <lineage>
        <taxon>Eukaryota</taxon>
        <taxon>Metazoa</taxon>
        <taxon>Chordata</taxon>
        <taxon>Craniata</taxon>
        <taxon>Vertebrata</taxon>
        <taxon>Cyclostomata</taxon>
        <taxon>Myxini</taxon>
        <taxon>Myxiniformes</taxon>
        <taxon>Myxinidae</taxon>
        <taxon>Eptatretinae</taxon>
        <taxon>Eptatretus</taxon>
    </lineage>
</organism>
<accession>A0A8C4WTC2</accession>
<dbReference type="InterPro" id="IPR003265">
    <property type="entry name" value="HhH-GPD_domain"/>
</dbReference>
<reference evidence="11" key="2">
    <citation type="submission" date="2025-09" db="UniProtKB">
        <authorList>
            <consortium name="Ensembl"/>
        </authorList>
    </citation>
    <scope>IDENTIFICATION</scope>
</reference>
<sequence>TITPLGYPCNMERTTLAVRVWSRPVVWYDRPVDHSRRYIGRLNLASNPILWKETAPGHWTGVLAERVWTLTQDENLRKSNPKAQRKAKDVEEGSKLGNEAILKDYLQLGVCVENLHEDWTRNDPHLSQVAAWVSGVRILRQDPLECLFAFICSSNNNLSRITLLVNRLCEAFGCKLLQLDDRSYYSFPCLHRLAGKGVEEKLRSLGFGYRAAYVPGCAREVLARGGIDWLHGLRLTSYREAWTQLCSLAGVGPKVCTMLIVECQLAWEADICGAHPSSQRGKKKRDEFRARIDFGCVIVLWFRLG</sequence>
<dbReference type="SUPFAM" id="SSF55945">
    <property type="entry name" value="TATA-box binding protein-like"/>
    <property type="match status" value="1"/>
</dbReference>
<dbReference type="Pfam" id="PF07934">
    <property type="entry name" value="OGG_N"/>
    <property type="match status" value="1"/>
</dbReference>
<evidence type="ECO:0000256" key="7">
    <source>
        <dbReference type="ARBA" id="ARBA00023295"/>
    </source>
</evidence>
<keyword evidence="5" id="KW-0234">DNA repair</keyword>
<dbReference type="Gene3D" id="3.30.310.260">
    <property type="match status" value="1"/>
</dbReference>
<dbReference type="SUPFAM" id="SSF48150">
    <property type="entry name" value="DNA-glycosylase"/>
    <property type="match status" value="1"/>
</dbReference>
<dbReference type="PANTHER" id="PTHR10242:SF2">
    <property type="entry name" value="N-GLYCOSYLASE_DNA LYASE"/>
    <property type="match status" value="1"/>
</dbReference>
<dbReference type="InterPro" id="IPR052054">
    <property type="entry name" value="Oxidative_DNA_repair_enzyme"/>
</dbReference>
<dbReference type="GO" id="GO:0006285">
    <property type="term" value="P:base-excision repair, AP site formation"/>
    <property type="evidence" value="ECO:0007669"/>
    <property type="project" value="TreeGrafter"/>
</dbReference>
<dbReference type="GO" id="GO:0140078">
    <property type="term" value="F:class I DNA-(apurinic or apyrimidinic site) endonuclease activity"/>
    <property type="evidence" value="ECO:0007669"/>
    <property type="project" value="UniProtKB-EC"/>
</dbReference>
<dbReference type="EC" id="4.2.99.18" evidence="2"/>
<proteinExistence type="inferred from homology"/>
<dbReference type="GO" id="GO:0006289">
    <property type="term" value="P:nucleotide-excision repair"/>
    <property type="evidence" value="ECO:0007669"/>
    <property type="project" value="InterPro"/>
</dbReference>
<keyword evidence="4" id="KW-0378">Hydrolase</keyword>
<dbReference type="AlphaFoldDB" id="A0A8C4WTC2"/>
<keyword evidence="7" id="KW-0326">Glycosidase</keyword>
<dbReference type="GO" id="GO:0034039">
    <property type="term" value="F:8-oxo-7,8-dihydroguanine DNA N-glycosylase activity"/>
    <property type="evidence" value="ECO:0007669"/>
    <property type="project" value="TreeGrafter"/>
</dbReference>